<gene>
    <name evidence="8" type="ORF">AXF42_Ash000172</name>
</gene>
<dbReference type="InterPro" id="IPR027356">
    <property type="entry name" value="NPH3_dom"/>
</dbReference>
<dbReference type="InterPro" id="IPR043454">
    <property type="entry name" value="NPH3/RPT2-like"/>
</dbReference>
<dbReference type="Pfam" id="PF03000">
    <property type="entry name" value="NPH3"/>
    <property type="match status" value="1"/>
</dbReference>
<dbReference type="EMBL" id="KZ451982">
    <property type="protein sequence ID" value="PKA54339.1"/>
    <property type="molecule type" value="Genomic_DNA"/>
</dbReference>
<organism evidence="8 9">
    <name type="scientific">Apostasia shenzhenica</name>
    <dbReference type="NCBI Taxonomy" id="1088818"/>
    <lineage>
        <taxon>Eukaryota</taxon>
        <taxon>Viridiplantae</taxon>
        <taxon>Streptophyta</taxon>
        <taxon>Embryophyta</taxon>
        <taxon>Tracheophyta</taxon>
        <taxon>Spermatophyta</taxon>
        <taxon>Magnoliopsida</taxon>
        <taxon>Liliopsida</taxon>
        <taxon>Asparagales</taxon>
        <taxon>Orchidaceae</taxon>
        <taxon>Apostasioideae</taxon>
        <taxon>Apostasia</taxon>
    </lineage>
</organism>
<evidence type="ECO:0000256" key="1">
    <source>
        <dbReference type="ARBA" id="ARBA00004906"/>
    </source>
</evidence>
<keyword evidence="4" id="KW-0175">Coiled coil</keyword>
<evidence type="ECO:0000256" key="3">
    <source>
        <dbReference type="PROSITE-ProRule" id="PRU00982"/>
    </source>
</evidence>
<dbReference type="GO" id="GO:0016567">
    <property type="term" value="P:protein ubiquitination"/>
    <property type="evidence" value="ECO:0007669"/>
    <property type="project" value="UniProtKB-UniPathway"/>
</dbReference>
<keyword evidence="2" id="KW-0833">Ubl conjugation pathway</keyword>
<evidence type="ECO:0000313" key="9">
    <source>
        <dbReference type="Proteomes" id="UP000236161"/>
    </source>
</evidence>
<dbReference type="InterPro" id="IPR000210">
    <property type="entry name" value="BTB/POZ_dom"/>
</dbReference>
<dbReference type="PROSITE" id="PS50097">
    <property type="entry name" value="BTB"/>
    <property type="match status" value="1"/>
</dbReference>
<sequence length="607" mass="67115">MAGEKLVTRGQAWFCTTGLPTDVVIEVDGMSFHLHKFPLTSKSRKLHELLTEKEDKPMAEEEEDHLRCVSLDDFPGGSETFEAAAKFCYGVKIELSAATAAALRCAAAYLEMTEEFAGDNLISRAERFLSHSVFPSPGESVKALKSCEALLPLAEELGIPQRCIDAVVAGACSGEPSSSLFGWPVMDDSAARQRNGGTQSSSWVESLTMLGLPFYKRLISAMRESEHMNSEFIGRTLVSYAKRSIPGFSRSKRIRPSQPPTAAAEQMELMETIITNLQPEKSSGVVTARFLFGLLRTANILRASEPLCSAMEKKVAPQLEQATLEDLLMPSYSDLAETLYDVDAVERILGYYMEEIGREVVAGISPENGEENRGVRSPARGNEPLIRVGRLVDSFMAEVASDPNFRSDKFCRIALALPEHARIYDDGLYRAVDIYLKAHQGMTAEEKEKVAGVMDCRKLTLEACTHAAQNERLPLRAVLQVLFFEQLQLRQAIVGTMTAAVEDEGAAAPEEARKGGKRREAAGENQLLRLGMDSMRNRVQDLERECSSMRRAIERMGRNEEAARERRWRTPAGGWGSLGRRFGCRSRMQVCDSRAAAAKRAVVQQSP</sequence>
<evidence type="ECO:0000256" key="5">
    <source>
        <dbReference type="SAM" id="MobiDB-lite"/>
    </source>
</evidence>
<dbReference type="SMART" id="SM00225">
    <property type="entry name" value="BTB"/>
    <property type="match status" value="1"/>
</dbReference>
<accession>A0A2I0AFK1</accession>
<proteinExistence type="inferred from homology"/>
<protein>
    <submittedName>
        <fullName evidence="8">BTB/POZ domain-containing protein</fullName>
    </submittedName>
</protein>
<dbReference type="PANTHER" id="PTHR32370">
    <property type="entry name" value="OS12G0117600 PROTEIN"/>
    <property type="match status" value="1"/>
</dbReference>
<dbReference type="OrthoDB" id="624345at2759"/>
<dbReference type="PROSITE" id="PS51649">
    <property type="entry name" value="NPH3"/>
    <property type="match status" value="1"/>
</dbReference>
<dbReference type="SUPFAM" id="SSF54695">
    <property type="entry name" value="POZ domain"/>
    <property type="match status" value="1"/>
</dbReference>
<dbReference type="Pfam" id="PF00651">
    <property type="entry name" value="BTB"/>
    <property type="match status" value="1"/>
</dbReference>
<feature type="domain" description="NPH3" evidence="7">
    <location>
        <begin position="201"/>
        <end position="488"/>
    </location>
</feature>
<reference evidence="8 9" key="1">
    <citation type="journal article" date="2017" name="Nature">
        <title>The Apostasia genome and the evolution of orchids.</title>
        <authorList>
            <person name="Zhang G.Q."/>
            <person name="Liu K.W."/>
            <person name="Li Z."/>
            <person name="Lohaus R."/>
            <person name="Hsiao Y.Y."/>
            <person name="Niu S.C."/>
            <person name="Wang J.Y."/>
            <person name="Lin Y.C."/>
            <person name="Xu Q."/>
            <person name="Chen L.J."/>
            <person name="Yoshida K."/>
            <person name="Fujiwara S."/>
            <person name="Wang Z.W."/>
            <person name="Zhang Y.Q."/>
            <person name="Mitsuda N."/>
            <person name="Wang M."/>
            <person name="Liu G.H."/>
            <person name="Pecoraro L."/>
            <person name="Huang H.X."/>
            <person name="Xiao X.J."/>
            <person name="Lin M."/>
            <person name="Wu X.Y."/>
            <person name="Wu W.L."/>
            <person name="Chen Y.Y."/>
            <person name="Chang S.B."/>
            <person name="Sakamoto S."/>
            <person name="Ohme-Takagi M."/>
            <person name="Yagi M."/>
            <person name="Zeng S.J."/>
            <person name="Shen C.Y."/>
            <person name="Yeh C.M."/>
            <person name="Luo Y.B."/>
            <person name="Tsai W.C."/>
            <person name="Van de Peer Y."/>
            <person name="Liu Z.J."/>
        </authorList>
    </citation>
    <scope>NUCLEOTIDE SEQUENCE [LARGE SCALE GENOMIC DNA]</scope>
    <source>
        <strain evidence="9">cv. Shenzhen</strain>
        <tissue evidence="8">Stem</tissue>
    </source>
</reference>
<feature type="compositionally biased region" description="Basic and acidic residues" evidence="5">
    <location>
        <begin position="510"/>
        <end position="522"/>
    </location>
</feature>
<keyword evidence="9" id="KW-1185">Reference proteome</keyword>
<evidence type="ECO:0000256" key="2">
    <source>
        <dbReference type="ARBA" id="ARBA00022786"/>
    </source>
</evidence>
<dbReference type="STRING" id="1088818.A0A2I0AFK1"/>
<evidence type="ECO:0000259" key="7">
    <source>
        <dbReference type="PROSITE" id="PS51649"/>
    </source>
</evidence>
<dbReference type="InterPro" id="IPR011333">
    <property type="entry name" value="SKP1/BTB/POZ_sf"/>
</dbReference>
<comment type="pathway">
    <text evidence="1">Protein modification; protein ubiquitination.</text>
</comment>
<name>A0A2I0AFK1_9ASPA</name>
<feature type="coiled-coil region" evidence="4">
    <location>
        <begin position="525"/>
        <end position="559"/>
    </location>
</feature>
<comment type="similarity">
    <text evidence="3">Belongs to the NPH3 family.</text>
</comment>
<dbReference type="AlphaFoldDB" id="A0A2I0AFK1"/>
<dbReference type="Gene3D" id="3.30.710.10">
    <property type="entry name" value="Potassium Channel Kv1.1, Chain A"/>
    <property type="match status" value="1"/>
</dbReference>
<evidence type="ECO:0000259" key="6">
    <source>
        <dbReference type="PROSITE" id="PS50097"/>
    </source>
</evidence>
<evidence type="ECO:0000313" key="8">
    <source>
        <dbReference type="EMBL" id="PKA54339.1"/>
    </source>
</evidence>
<evidence type="ECO:0000256" key="4">
    <source>
        <dbReference type="SAM" id="Coils"/>
    </source>
</evidence>
<dbReference type="UniPathway" id="UPA00143"/>
<feature type="region of interest" description="Disordered" evidence="5">
    <location>
        <begin position="503"/>
        <end position="523"/>
    </location>
</feature>
<dbReference type="Proteomes" id="UP000236161">
    <property type="component" value="Unassembled WGS sequence"/>
</dbReference>
<feature type="domain" description="BTB" evidence="6">
    <location>
        <begin position="21"/>
        <end position="97"/>
    </location>
</feature>